<proteinExistence type="predicted"/>
<keyword evidence="3" id="KW-1185">Reference proteome</keyword>
<dbReference type="EMBL" id="JARPUR010000001">
    <property type="protein sequence ID" value="KAK4886589.1"/>
    <property type="molecule type" value="Genomic_DNA"/>
</dbReference>
<evidence type="ECO:0000313" key="2">
    <source>
        <dbReference type="EMBL" id="KAK4886589.1"/>
    </source>
</evidence>
<protein>
    <submittedName>
        <fullName evidence="2">Uncharacterized protein</fullName>
    </submittedName>
</protein>
<organism evidence="2 3">
    <name type="scientific">Aquatica leii</name>
    <dbReference type="NCBI Taxonomy" id="1421715"/>
    <lineage>
        <taxon>Eukaryota</taxon>
        <taxon>Metazoa</taxon>
        <taxon>Ecdysozoa</taxon>
        <taxon>Arthropoda</taxon>
        <taxon>Hexapoda</taxon>
        <taxon>Insecta</taxon>
        <taxon>Pterygota</taxon>
        <taxon>Neoptera</taxon>
        <taxon>Endopterygota</taxon>
        <taxon>Coleoptera</taxon>
        <taxon>Polyphaga</taxon>
        <taxon>Elateriformia</taxon>
        <taxon>Elateroidea</taxon>
        <taxon>Lampyridae</taxon>
        <taxon>Luciolinae</taxon>
        <taxon>Aquatica</taxon>
    </lineage>
</organism>
<reference evidence="3" key="1">
    <citation type="submission" date="2023-01" db="EMBL/GenBank/DDBJ databases">
        <title>Key to firefly adult light organ development and bioluminescence: homeobox transcription factors regulate luciferase expression and transportation to peroxisome.</title>
        <authorList>
            <person name="Fu X."/>
        </authorList>
    </citation>
    <scope>NUCLEOTIDE SEQUENCE [LARGE SCALE GENOMIC DNA]</scope>
</reference>
<accession>A0AAN7SM10</accession>
<comment type="caution">
    <text evidence="2">The sequence shown here is derived from an EMBL/GenBank/DDBJ whole genome shotgun (WGS) entry which is preliminary data.</text>
</comment>
<evidence type="ECO:0000313" key="3">
    <source>
        <dbReference type="Proteomes" id="UP001353858"/>
    </source>
</evidence>
<gene>
    <name evidence="2" type="ORF">RN001_002860</name>
</gene>
<evidence type="ECO:0000256" key="1">
    <source>
        <dbReference type="SAM" id="MobiDB-lite"/>
    </source>
</evidence>
<feature type="region of interest" description="Disordered" evidence="1">
    <location>
        <begin position="378"/>
        <end position="409"/>
    </location>
</feature>
<feature type="region of interest" description="Disordered" evidence="1">
    <location>
        <begin position="105"/>
        <end position="128"/>
    </location>
</feature>
<dbReference type="AlphaFoldDB" id="A0AAN7SM10"/>
<sequence length="493" mass="51318">MVQADTNTSVFTVPVRFALVDPLDLSEIEFNINDEYDDSNHIRLRRQETTTVETTTNLLSTTESTMPTSTDFANVYNDTILPIIKLNDSVNEIYSEQIRFTRQEKLGKNKTEDKAREDDAEDEDDGGGGGLLGAIISGFLGSLSKPDGGVDINAVVNVIGSLSTLQENGTYDFSGLTNTLSAFFGGGEDGGGSDVGSFAGGLAAASIAGIASPPGADPSESNDGKPQEGDAGGFLFSLLNSLFGTPPSANEINYETDDRDKRAVGHVDPKYAIKNALLGFVFNKINSFIDQKTAWISQLDKINVAKNAAAGIHPPQDSIASISGAISGVIGQKLQAAGPLISIVTSKLTSGSLGGSSSSGGSGGFNLGSLLGGSGGGGASAQLHADPSKGSSASILQPTSSTTKRPTTTEDIVIFEKGKPASLELPSELFGSSFTLITKASTAVGDYMINSAIRLQRLLEVFRPVIRAAFGVKGFVSEVTTDKPIFSDSSSNE</sequence>
<feature type="compositionally biased region" description="Basic and acidic residues" evidence="1">
    <location>
        <begin position="105"/>
        <end position="117"/>
    </location>
</feature>
<name>A0AAN7SM10_9COLE</name>
<dbReference type="Proteomes" id="UP001353858">
    <property type="component" value="Unassembled WGS sequence"/>
</dbReference>